<keyword evidence="2" id="KW-1133">Transmembrane helix</keyword>
<protein>
    <submittedName>
        <fullName evidence="3">Uncharacterized protein</fullName>
    </submittedName>
</protein>
<dbReference type="Proteomes" id="UP001341840">
    <property type="component" value="Unassembled WGS sequence"/>
</dbReference>
<gene>
    <name evidence="3" type="ORF">PIB30_065420</name>
</gene>
<proteinExistence type="predicted"/>
<feature type="transmembrane region" description="Helical" evidence="2">
    <location>
        <begin position="12"/>
        <end position="29"/>
    </location>
</feature>
<keyword evidence="2" id="KW-0472">Membrane</keyword>
<dbReference type="EMBL" id="JASCZI010242307">
    <property type="protein sequence ID" value="MED6210574.1"/>
    <property type="molecule type" value="Genomic_DNA"/>
</dbReference>
<reference evidence="3 4" key="1">
    <citation type="journal article" date="2023" name="Plants (Basel)">
        <title>Bridging the Gap: Combining Genomics and Transcriptomics Approaches to Understand Stylosanthes scabra, an Orphan Legume from the Brazilian Caatinga.</title>
        <authorList>
            <person name="Ferreira-Neto J.R.C."/>
            <person name="da Silva M.D."/>
            <person name="Binneck E."/>
            <person name="de Melo N.F."/>
            <person name="da Silva R.H."/>
            <person name="de Melo A.L.T.M."/>
            <person name="Pandolfi V."/>
            <person name="Bustamante F.O."/>
            <person name="Brasileiro-Vidal A.C."/>
            <person name="Benko-Iseppon A.M."/>
        </authorList>
    </citation>
    <scope>NUCLEOTIDE SEQUENCE [LARGE SCALE GENOMIC DNA]</scope>
    <source>
        <tissue evidence="3">Leaves</tissue>
    </source>
</reference>
<organism evidence="3 4">
    <name type="scientific">Stylosanthes scabra</name>
    <dbReference type="NCBI Taxonomy" id="79078"/>
    <lineage>
        <taxon>Eukaryota</taxon>
        <taxon>Viridiplantae</taxon>
        <taxon>Streptophyta</taxon>
        <taxon>Embryophyta</taxon>
        <taxon>Tracheophyta</taxon>
        <taxon>Spermatophyta</taxon>
        <taxon>Magnoliopsida</taxon>
        <taxon>eudicotyledons</taxon>
        <taxon>Gunneridae</taxon>
        <taxon>Pentapetalae</taxon>
        <taxon>rosids</taxon>
        <taxon>fabids</taxon>
        <taxon>Fabales</taxon>
        <taxon>Fabaceae</taxon>
        <taxon>Papilionoideae</taxon>
        <taxon>50 kb inversion clade</taxon>
        <taxon>dalbergioids sensu lato</taxon>
        <taxon>Dalbergieae</taxon>
        <taxon>Pterocarpus clade</taxon>
        <taxon>Stylosanthes</taxon>
    </lineage>
</organism>
<evidence type="ECO:0000313" key="4">
    <source>
        <dbReference type="Proteomes" id="UP001341840"/>
    </source>
</evidence>
<sequence>MEFNGLNYVIRLILLRKLSIPLSCFVLVLNETGHGSTSPSHLEQISSLATASALINVTNFLCFGGSEQELYMGLCLLPVRNSHLLNVNPILSILLSSFTGFGITISMNCLLSEYVRWRATRQNQAPNENVNSVEQHHQEQRRQQEQHR</sequence>
<comment type="caution">
    <text evidence="3">The sequence shown here is derived from an EMBL/GenBank/DDBJ whole genome shotgun (WGS) entry which is preliminary data.</text>
</comment>
<accession>A0ABU6YK69</accession>
<feature type="compositionally biased region" description="Basic and acidic residues" evidence="1">
    <location>
        <begin position="134"/>
        <end position="148"/>
    </location>
</feature>
<name>A0ABU6YK69_9FABA</name>
<keyword evidence="4" id="KW-1185">Reference proteome</keyword>
<evidence type="ECO:0000313" key="3">
    <source>
        <dbReference type="EMBL" id="MED6210574.1"/>
    </source>
</evidence>
<evidence type="ECO:0000256" key="1">
    <source>
        <dbReference type="SAM" id="MobiDB-lite"/>
    </source>
</evidence>
<evidence type="ECO:0000256" key="2">
    <source>
        <dbReference type="SAM" id="Phobius"/>
    </source>
</evidence>
<feature type="region of interest" description="Disordered" evidence="1">
    <location>
        <begin position="125"/>
        <end position="148"/>
    </location>
</feature>
<keyword evidence="2" id="KW-0812">Transmembrane</keyword>
<feature type="transmembrane region" description="Helical" evidence="2">
    <location>
        <begin position="90"/>
        <end position="111"/>
    </location>
</feature>